<name>A0ABD2CT24_VESMC</name>
<sequence>MLKGEKKRCQQMKHKKHKTKSSDDRVKKLLLRKQLSQTICSFQQVDVTLLERFVENNKNL</sequence>
<keyword evidence="3" id="KW-1185">Reference proteome</keyword>
<evidence type="ECO:0000313" key="3">
    <source>
        <dbReference type="Proteomes" id="UP001607303"/>
    </source>
</evidence>
<dbReference type="Proteomes" id="UP001607303">
    <property type="component" value="Unassembled WGS sequence"/>
</dbReference>
<protein>
    <submittedName>
        <fullName evidence="2">Uncharacterized protein</fullName>
    </submittedName>
</protein>
<accession>A0ABD2CT24</accession>
<evidence type="ECO:0000256" key="1">
    <source>
        <dbReference type="SAM" id="MobiDB-lite"/>
    </source>
</evidence>
<gene>
    <name evidence="2" type="ORF">V1477_003700</name>
</gene>
<dbReference type="EMBL" id="JAYRBN010000034">
    <property type="protein sequence ID" value="KAL2747805.1"/>
    <property type="molecule type" value="Genomic_DNA"/>
</dbReference>
<reference evidence="2 3" key="1">
    <citation type="journal article" date="2024" name="Ann. Entomol. Soc. Am.">
        <title>Genomic analyses of the southern and eastern yellowjacket wasps (Hymenoptera: Vespidae) reveal evolutionary signatures of social life.</title>
        <authorList>
            <person name="Catto M.A."/>
            <person name="Caine P.B."/>
            <person name="Orr S.E."/>
            <person name="Hunt B.G."/>
            <person name="Goodisman M.A.D."/>
        </authorList>
    </citation>
    <scope>NUCLEOTIDE SEQUENCE [LARGE SCALE GENOMIC DNA]</scope>
    <source>
        <strain evidence="2">232</strain>
        <tissue evidence="2">Head and thorax</tissue>
    </source>
</reference>
<feature type="region of interest" description="Disordered" evidence="1">
    <location>
        <begin position="1"/>
        <end position="24"/>
    </location>
</feature>
<comment type="caution">
    <text evidence="2">The sequence shown here is derived from an EMBL/GenBank/DDBJ whole genome shotgun (WGS) entry which is preliminary data.</text>
</comment>
<organism evidence="2 3">
    <name type="scientific">Vespula maculifrons</name>
    <name type="common">Eastern yellow jacket</name>
    <name type="synonym">Wasp</name>
    <dbReference type="NCBI Taxonomy" id="7453"/>
    <lineage>
        <taxon>Eukaryota</taxon>
        <taxon>Metazoa</taxon>
        <taxon>Ecdysozoa</taxon>
        <taxon>Arthropoda</taxon>
        <taxon>Hexapoda</taxon>
        <taxon>Insecta</taxon>
        <taxon>Pterygota</taxon>
        <taxon>Neoptera</taxon>
        <taxon>Endopterygota</taxon>
        <taxon>Hymenoptera</taxon>
        <taxon>Apocrita</taxon>
        <taxon>Aculeata</taxon>
        <taxon>Vespoidea</taxon>
        <taxon>Vespidae</taxon>
        <taxon>Vespinae</taxon>
        <taxon>Vespula</taxon>
    </lineage>
</organism>
<dbReference type="AlphaFoldDB" id="A0ABD2CT24"/>
<feature type="compositionally biased region" description="Basic residues" evidence="1">
    <location>
        <begin position="1"/>
        <end position="19"/>
    </location>
</feature>
<proteinExistence type="predicted"/>
<evidence type="ECO:0000313" key="2">
    <source>
        <dbReference type="EMBL" id="KAL2747805.1"/>
    </source>
</evidence>